<comment type="caution">
    <text evidence="2">The sequence shown here is derived from an EMBL/GenBank/DDBJ whole genome shotgun (WGS) entry which is preliminary data.</text>
</comment>
<feature type="compositionally biased region" description="Low complexity" evidence="1">
    <location>
        <begin position="133"/>
        <end position="147"/>
    </location>
</feature>
<dbReference type="EMBL" id="LSRX01000323">
    <property type="protein sequence ID" value="OLQ00547.1"/>
    <property type="molecule type" value="Genomic_DNA"/>
</dbReference>
<evidence type="ECO:0000256" key="1">
    <source>
        <dbReference type="SAM" id="MobiDB-lite"/>
    </source>
</evidence>
<dbReference type="Proteomes" id="UP000186817">
    <property type="component" value="Unassembled WGS sequence"/>
</dbReference>
<keyword evidence="3" id="KW-1185">Reference proteome</keyword>
<proteinExistence type="predicted"/>
<dbReference type="OrthoDB" id="465711at2759"/>
<protein>
    <submittedName>
        <fullName evidence="2">Uncharacterized protein</fullName>
    </submittedName>
</protein>
<reference evidence="2 3" key="1">
    <citation type="submission" date="2016-02" db="EMBL/GenBank/DDBJ databases">
        <title>Genome analysis of coral dinoflagellate symbionts highlights evolutionary adaptations to a symbiotic lifestyle.</title>
        <authorList>
            <person name="Aranda M."/>
            <person name="Li Y."/>
            <person name="Liew Y.J."/>
            <person name="Baumgarten S."/>
            <person name="Simakov O."/>
            <person name="Wilson M."/>
            <person name="Piel J."/>
            <person name="Ashoor H."/>
            <person name="Bougouffa S."/>
            <person name="Bajic V.B."/>
            <person name="Ryu T."/>
            <person name="Ravasi T."/>
            <person name="Bayer T."/>
            <person name="Micklem G."/>
            <person name="Kim H."/>
            <person name="Bhak J."/>
            <person name="Lajeunesse T.C."/>
            <person name="Voolstra C.R."/>
        </authorList>
    </citation>
    <scope>NUCLEOTIDE SEQUENCE [LARGE SCALE GENOMIC DNA]</scope>
    <source>
        <strain evidence="2 3">CCMP2467</strain>
    </source>
</reference>
<organism evidence="2 3">
    <name type="scientific">Symbiodinium microadriaticum</name>
    <name type="common">Dinoflagellate</name>
    <name type="synonym">Zooxanthella microadriatica</name>
    <dbReference type="NCBI Taxonomy" id="2951"/>
    <lineage>
        <taxon>Eukaryota</taxon>
        <taxon>Sar</taxon>
        <taxon>Alveolata</taxon>
        <taxon>Dinophyceae</taxon>
        <taxon>Suessiales</taxon>
        <taxon>Symbiodiniaceae</taxon>
        <taxon>Symbiodinium</taxon>
    </lineage>
</organism>
<evidence type="ECO:0000313" key="3">
    <source>
        <dbReference type="Proteomes" id="UP000186817"/>
    </source>
</evidence>
<feature type="compositionally biased region" description="Basic residues" evidence="1">
    <location>
        <begin position="150"/>
        <end position="171"/>
    </location>
</feature>
<feature type="region of interest" description="Disordered" evidence="1">
    <location>
        <begin position="116"/>
        <end position="231"/>
    </location>
</feature>
<sequence>MGSQDQMAVLWEGWVQCRGNWHSSELLLSLQSSKKNRRKGGRSWFTLEQLTARYGKDIAEEIVEHKSRDPLLRRFQIKPHPDVPRLMLYLCFDYECEEEEDEDILGYMASAVYKHGSDVDRKSSRKRKHASDSSSESVASSSSSTSSEKNKKKKKKEKKSKKEKKDKRGLKKPTAEQLERKALEEKKREQEKEERRKERELVQREKQQEREIERKRQTVVKDAKRVPPVHV</sequence>
<name>A0A1Q9DZH0_SYMMI</name>
<feature type="compositionally biased region" description="Basic and acidic residues" evidence="1">
    <location>
        <begin position="173"/>
        <end position="225"/>
    </location>
</feature>
<accession>A0A1Q9DZH0</accession>
<gene>
    <name evidence="2" type="ORF">AK812_SmicGene16791</name>
</gene>
<dbReference type="AlphaFoldDB" id="A0A1Q9DZH0"/>
<evidence type="ECO:0000313" key="2">
    <source>
        <dbReference type="EMBL" id="OLQ00547.1"/>
    </source>
</evidence>